<name>A0A3P7NQZ0_DIBLA</name>
<evidence type="ECO:0000313" key="2">
    <source>
        <dbReference type="Proteomes" id="UP000281553"/>
    </source>
</evidence>
<dbReference type="EMBL" id="UYRU01082826">
    <property type="protein sequence ID" value="VDN32871.1"/>
    <property type="molecule type" value="Genomic_DNA"/>
</dbReference>
<proteinExistence type="predicted"/>
<evidence type="ECO:0000313" key="1">
    <source>
        <dbReference type="EMBL" id="VDN32871.1"/>
    </source>
</evidence>
<dbReference type="Proteomes" id="UP000281553">
    <property type="component" value="Unassembled WGS sequence"/>
</dbReference>
<dbReference type="AlphaFoldDB" id="A0A3P7NQZ0"/>
<accession>A0A3P7NQZ0</accession>
<gene>
    <name evidence="1" type="ORF">DILT_LOCUS16092</name>
</gene>
<keyword evidence="2" id="KW-1185">Reference proteome</keyword>
<organism evidence="1 2">
    <name type="scientific">Dibothriocephalus latus</name>
    <name type="common">Fish tapeworm</name>
    <name type="synonym">Diphyllobothrium latum</name>
    <dbReference type="NCBI Taxonomy" id="60516"/>
    <lineage>
        <taxon>Eukaryota</taxon>
        <taxon>Metazoa</taxon>
        <taxon>Spiralia</taxon>
        <taxon>Lophotrochozoa</taxon>
        <taxon>Platyhelminthes</taxon>
        <taxon>Cestoda</taxon>
        <taxon>Eucestoda</taxon>
        <taxon>Diphyllobothriidea</taxon>
        <taxon>Diphyllobothriidae</taxon>
        <taxon>Dibothriocephalus</taxon>
    </lineage>
</organism>
<reference evidence="1 2" key="1">
    <citation type="submission" date="2018-11" db="EMBL/GenBank/DDBJ databases">
        <authorList>
            <consortium name="Pathogen Informatics"/>
        </authorList>
    </citation>
    <scope>NUCLEOTIDE SEQUENCE [LARGE SCALE GENOMIC DNA]</scope>
</reference>
<protein>
    <submittedName>
        <fullName evidence="1">Uncharacterized protein</fullName>
    </submittedName>
</protein>
<sequence length="175" mass="20316">MADFKKTTLRVLKRDCHATVCNYQQQELATLQVEILDSEGVHCKLRDDQLSLRCEIIHTLLMGSLFIACPPILSFSTRDILDQKTVAYIESTLQKFEANEECKNAMRYQVKNLLHRKRQMTISKAEERKILRDENGGYRRPACQQRTLVMYRAEYGTKVDKDPMCHRLPTSSKSS</sequence>